<dbReference type="InterPro" id="IPR011762">
    <property type="entry name" value="COA_CT_N"/>
</dbReference>
<reference evidence="9" key="1">
    <citation type="journal article" date="2019" name="bioRxiv">
        <title>The Genome of the Zebra Mussel, Dreissena polymorpha: A Resource for Invasive Species Research.</title>
        <authorList>
            <person name="McCartney M.A."/>
            <person name="Auch B."/>
            <person name="Kono T."/>
            <person name="Mallez S."/>
            <person name="Zhang Y."/>
            <person name="Obille A."/>
            <person name="Becker A."/>
            <person name="Abrahante J.E."/>
            <person name="Garbe J."/>
            <person name="Badalamenti J.P."/>
            <person name="Herman A."/>
            <person name="Mangelson H."/>
            <person name="Liachko I."/>
            <person name="Sullivan S."/>
            <person name="Sone E.D."/>
            <person name="Koren S."/>
            <person name="Silverstein K.A.T."/>
            <person name="Beckman K.B."/>
            <person name="Gohl D.M."/>
        </authorList>
    </citation>
    <scope>NUCLEOTIDE SEQUENCE</scope>
    <source>
        <strain evidence="9">Duluth1</strain>
        <tissue evidence="9">Whole animal</tissue>
    </source>
</reference>
<dbReference type="GO" id="GO:1905202">
    <property type="term" value="C:methylcrotonoyl-CoA carboxylase complex"/>
    <property type="evidence" value="ECO:0007669"/>
    <property type="project" value="TreeGrafter"/>
</dbReference>
<dbReference type="AlphaFoldDB" id="A0A9D4R0X0"/>
<dbReference type="Pfam" id="PF01039">
    <property type="entry name" value="Carboxyl_trans"/>
    <property type="match status" value="1"/>
</dbReference>
<evidence type="ECO:0000256" key="4">
    <source>
        <dbReference type="ARBA" id="ARBA00031237"/>
    </source>
</evidence>
<proteinExistence type="predicted"/>
<dbReference type="PANTHER" id="PTHR22855:SF47">
    <property type="entry name" value="METHYLCROTONOYL-COA CARBOXYLASE"/>
    <property type="match status" value="1"/>
</dbReference>
<comment type="caution">
    <text evidence="9">The sequence shown here is derived from an EMBL/GenBank/DDBJ whole genome shotgun (WGS) entry which is preliminary data.</text>
</comment>
<evidence type="ECO:0000259" key="8">
    <source>
        <dbReference type="PROSITE" id="PS50989"/>
    </source>
</evidence>
<dbReference type="GO" id="GO:0006552">
    <property type="term" value="P:L-leucine catabolic process"/>
    <property type="evidence" value="ECO:0007669"/>
    <property type="project" value="TreeGrafter"/>
</dbReference>
<sequence>MSGYLRHPRLLWSLRPTQNLSCLCRCLHLTVTRCTSTVRQRRVKPFPVLDGTVDTSDSQFQKNVETTQSLTANYEEILAQSLAGGGEKAILRHTKQHKKLLARERIKLLVDDDAEFLELSPIAGHNMEYGDVPRAGVITGIGKIYDKFCMIIANDGTVKGGTVYPITLKKQLRAQEIALENRLPCVYAVDSGGAFLPLQAEIFNPGGQTFYNEAVMGAMGIPQVAVVCGSCTAGGAYIPTMADEAVMVHRIGTIFLGGPPLVQAATGEIISAEELGGATLHCSVSGCTDYFAADEHEAFQTGRDIIEGLNLPSHPGRLRTPEEPLFDPAEIPGLIPRLEQQNMDIRKVLSRLVDGSRFNEFKTLWGSTLVTGFAYIQGYLVGIVANAGELNDTAAAKGAHFVNMCSERNIPLVFLHNSTDNTNKPNYGLQGGNILRDHAKMMAAISCARVPKISIVVGNSIGTTNYLMCGRSCSPNFMFTWPNAVMGILDKSHLVDNIIQDKFHDKETSVSEKDELRKKLLERYSVEMSAFYISSRLLDDGIITPQNTRQTIGRCLEITLAYRQHKQTLHNVTRM</sequence>
<dbReference type="PANTHER" id="PTHR22855">
    <property type="entry name" value="ACETYL, PROPIONYL, PYRUVATE, AND GLUTACONYL CARBOXYLASE-RELATED"/>
    <property type="match status" value="1"/>
</dbReference>
<accession>A0A9D4R0X0</accession>
<evidence type="ECO:0000256" key="6">
    <source>
        <dbReference type="ARBA" id="ARBA00052347"/>
    </source>
</evidence>
<keyword evidence="10" id="KW-1185">Reference proteome</keyword>
<dbReference type="EMBL" id="JAIWYP010000003">
    <property type="protein sequence ID" value="KAH3849255.1"/>
    <property type="molecule type" value="Genomic_DNA"/>
</dbReference>
<reference evidence="9" key="2">
    <citation type="submission" date="2020-11" db="EMBL/GenBank/DDBJ databases">
        <authorList>
            <person name="McCartney M.A."/>
            <person name="Auch B."/>
            <person name="Kono T."/>
            <person name="Mallez S."/>
            <person name="Becker A."/>
            <person name="Gohl D.M."/>
            <person name="Silverstein K.A.T."/>
            <person name="Koren S."/>
            <person name="Bechman K.B."/>
            <person name="Herman A."/>
            <person name="Abrahante J.E."/>
            <person name="Garbe J."/>
        </authorList>
    </citation>
    <scope>NUCLEOTIDE SEQUENCE</scope>
    <source>
        <strain evidence="9">Duluth1</strain>
        <tissue evidence="9">Whole animal</tissue>
    </source>
</reference>
<dbReference type="EC" id="6.4.1.4" evidence="2"/>
<dbReference type="SUPFAM" id="SSF52096">
    <property type="entry name" value="ClpP/crotonase"/>
    <property type="match status" value="2"/>
</dbReference>
<dbReference type="OrthoDB" id="439921at2759"/>
<organism evidence="9 10">
    <name type="scientific">Dreissena polymorpha</name>
    <name type="common">Zebra mussel</name>
    <name type="synonym">Mytilus polymorpha</name>
    <dbReference type="NCBI Taxonomy" id="45954"/>
    <lineage>
        <taxon>Eukaryota</taxon>
        <taxon>Metazoa</taxon>
        <taxon>Spiralia</taxon>
        <taxon>Lophotrochozoa</taxon>
        <taxon>Mollusca</taxon>
        <taxon>Bivalvia</taxon>
        <taxon>Autobranchia</taxon>
        <taxon>Heteroconchia</taxon>
        <taxon>Euheterodonta</taxon>
        <taxon>Imparidentia</taxon>
        <taxon>Neoheterodontei</taxon>
        <taxon>Myida</taxon>
        <taxon>Dreissenoidea</taxon>
        <taxon>Dreissenidae</taxon>
        <taxon>Dreissena</taxon>
    </lineage>
</organism>
<dbReference type="Proteomes" id="UP000828390">
    <property type="component" value="Unassembled WGS sequence"/>
</dbReference>
<comment type="catalytic activity">
    <reaction evidence="6">
        <text>3-methylbut-2-enoyl-CoA + hydrogencarbonate + ATP = 3-methyl-(2E)-glutaconyl-CoA + ADP + phosphate + H(+)</text>
        <dbReference type="Rhea" id="RHEA:13589"/>
        <dbReference type="ChEBI" id="CHEBI:15378"/>
        <dbReference type="ChEBI" id="CHEBI:17544"/>
        <dbReference type="ChEBI" id="CHEBI:30616"/>
        <dbReference type="ChEBI" id="CHEBI:43474"/>
        <dbReference type="ChEBI" id="CHEBI:57344"/>
        <dbReference type="ChEBI" id="CHEBI:57346"/>
        <dbReference type="ChEBI" id="CHEBI:456216"/>
        <dbReference type="EC" id="6.4.1.4"/>
    </reaction>
</comment>
<evidence type="ECO:0000313" key="10">
    <source>
        <dbReference type="Proteomes" id="UP000828390"/>
    </source>
</evidence>
<evidence type="ECO:0000313" key="9">
    <source>
        <dbReference type="EMBL" id="KAH3849255.1"/>
    </source>
</evidence>
<dbReference type="FunFam" id="3.90.226.10:FF:000046">
    <property type="entry name" value="Geranyl-CoA carboxylase beta subunit"/>
    <property type="match status" value="1"/>
</dbReference>
<dbReference type="PROSITE" id="PS50989">
    <property type="entry name" value="COA_CT_CTER"/>
    <property type="match status" value="1"/>
</dbReference>
<evidence type="ECO:0000256" key="5">
    <source>
        <dbReference type="ARBA" id="ARBA00031404"/>
    </source>
</evidence>
<evidence type="ECO:0000256" key="1">
    <source>
        <dbReference type="ARBA" id="ARBA00025711"/>
    </source>
</evidence>
<evidence type="ECO:0000256" key="2">
    <source>
        <dbReference type="ARBA" id="ARBA00026116"/>
    </source>
</evidence>
<dbReference type="InterPro" id="IPR045190">
    <property type="entry name" value="MCCB/AccD1-like"/>
</dbReference>
<dbReference type="InterPro" id="IPR029045">
    <property type="entry name" value="ClpP/crotonase-like_dom_sf"/>
</dbReference>
<gene>
    <name evidence="9" type="ORF">DPMN_091651</name>
</gene>
<dbReference type="InterPro" id="IPR011763">
    <property type="entry name" value="COA_CT_C"/>
</dbReference>
<dbReference type="InterPro" id="IPR034733">
    <property type="entry name" value="AcCoA_carboxyl_beta"/>
</dbReference>
<dbReference type="GO" id="GO:0004485">
    <property type="term" value="F:methylcrotonoyl-CoA carboxylase activity"/>
    <property type="evidence" value="ECO:0007669"/>
    <property type="project" value="UniProtKB-EC"/>
</dbReference>
<protein>
    <recommendedName>
        <fullName evidence="2">methylcrotonoyl-CoA carboxylase</fullName>
        <ecNumber evidence="2">6.4.1.4</ecNumber>
    </recommendedName>
    <alternativeName>
        <fullName evidence="5">3-methylcrotonyl-CoA carboxylase 2</fullName>
    </alternativeName>
    <alternativeName>
        <fullName evidence="3">3-methylcrotonyl-CoA carboxylase non-biotin-containing subunit</fullName>
    </alternativeName>
    <alternativeName>
        <fullName evidence="4">3-methylcrotonyl-CoA:carbon dioxide ligase subunit beta</fullName>
    </alternativeName>
</protein>
<feature type="domain" description="CoA carboxyltransferase C-terminal" evidence="8">
    <location>
        <begin position="317"/>
        <end position="566"/>
    </location>
</feature>
<evidence type="ECO:0000259" key="7">
    <source>
        <dbReference type="PROSITE" id="PS50980"/>
    </source>
</evidence>
<dbReference type="PROSITE" id="PS50980">
    <property type="entry name" value="COA_CT_NTER"/>
    <property type="match status" value="1"/>
</dbReference>
<dbReference type="Gene3D" id="3.90.226.10">
    <property type="entry name" value="2-enoyl-CoA Hydratase, Chain A, domain 1"/>
    <property type="match status" value="2"/>
</dbReference>
<evidence type="ECO:0000256" key="3">
    <source>
        <dbReference type="ARBA" id="ARBA00031109"/>
    </source>
</evidence>
<dbReference type="GO" id="GO:0005739">
    <property type="term" value="C:mitochondrion"/>
    <property type="evidence" value="ECO:0007669"/>
    <property type="project" value="TreeGrafter"/>
</dbReference>
<feature type="domain" description="CoA carboxyltransferase N-terminal" evidence="7">
    <location>
        <begin position="67"/>
        <end position="321"/>
    </location>
</feature>
<comment type="pathway">
    <text evidence="1">Amino-acid degradation; L-leucine degradation; (S)-3-hydroxy-3-methylglutaryl-CoA from 3-isovaleryl-CoA: step 2/3.</text>
</comment>
<name>A0A9D4R0X0_DREPO</name>